<proteinExistence type="predicted"/>
<gene>
    <name evidence="2" type="ORF">PCOR1329_LOCUS55543</name>
</gene>
<protein>
    <recommendedName>
        <fullName evidence="4">Cephalosporin hydroxylase</fullName>
    </recommendedName>
</protein>
<evidence type="ECO:0000313" key="3">
    <source>
        <dbReference type="Proteomes" id="UP001189429"/>
    </source>
</evidence>
<dbReference type="SUPFAM" id="SSF53335">
    <property type="entry name" value="S-adenosyl-L-methionine-dependent methyltransferases"/>
    <property type="match status" value="1"/>
</dbReference>
<evidence type="ECO:0000256" key="1">
    <source>
        <dbReference type="SAM" id="MobiDB-lite"/>
    </source>
</evidence>
<dbReference type="EMBL" id="CAUYUJ010016813">
    <property type="protein sequence ID" value="CAK0869067.1"/>
    <property type="molecule type" value="Genomic_DNA"/>
</dbReference>
<dbReference type="InterPro" id="IPR029063">
    <property type="entry name" value="SAM-dependent_MTases_sf"/>
</dbReference>
<dbReference type="Gene3D" id="3.40.50.150">
    <property type="entry name" value="Vaccinia Virus protein VP39"/>
    <property type="match status" value="1"/>
</dbReference>
<feature type="region of interest" description="Disordered" evidence="1">
    <location>
        <begin position="48"/>
        <end position="139"/>
    </location>
</feature>
<feature type="compositionally biased region" description="Low complexity" evidence="1">
    <location>
        <begin position="125"/>
        <end position="134"/>
    </location>
</feature>
<dbReference type="Proteomes" id="UP001189429">
    <property type="component" value="Unassembled WGS sequence"/>
</dbReference>
<accession>A0ABN9V803</accession>
<name>A0ABN9V803_9DINO</name>
<sequence length="357" mass="39865">APPRRCRGERGGRRPLPRWAARWRAARAGRGRRSAATRWSWRAEAWQPCRRRSGRTDAPTRTPRPWLTGNRCAPRRSRLLRNTSRSPTARSSANFGMRGAWGSSSWTPRGGAGAPRRRTRPPRARPSGAPTAAASGGGRSATLCAGWRATVTGGSCTSGSTTWTSTSATSPASALSPWCGCWRWAWAWAARCRCGRTTSDGHICIVLQDRARRIFIHIGSQGDRAYLNELAERLGPLDIVLDDASHHSEHMRNAFEAFYPRMHPHGVYIVEDVSETYREGAQSPFVEYARGLVHKLNAYSTEQFGRDSPDAVTRTTHSIAFYDSMVVFERRPRRRPVSLVRGDRAYSSEEVYRSRVG</sequence>
<reference evidence="2" key="1">
    <citation type="submission" date="2023-10" db="EMBL/GenBank/DDBJ databases">
        <authorList>
            <person name="Chen Y."/>
            <person name="Shah S."/>
            <person name="Dougan E. K."/>
            <person name="Thang M."/>
            <person name="Chan C."/>
        </authorList>
    </citation>
    <scope>NUCLEOTIDE SEQUENCE [LARGE SCALE GENOMIC DNA]</scope>
</reference>
<feature type="non-terminal residue" evidence="2">
    <location>
        <position position="1"/>
    </location>
</feature>
<keyword evidence="3" id="KW-1185">Reference proteome</keyword>
<evidence type="ECO:0008006" key="4">
    <source>
        <dbReference type="Google" id="ProtNLM"/>
    </source>
</evidence>
<organism evidence="2 3">
    <name type="scientific">Prorocentrum cordatum</name>
    <dbReference type="NCBI Taxonomy" id="2364126"/>
    <lineage>
        <taxon>Eukaryota</taxon>
        <taxon>Sar</taxon>
        <taxon>Alveolata</taxon>
        <taxon>Dinophyceae</taxon>
        <taxon>Prorocentrales</taxon>
        <taxon>Prorocentraceae</taxon>
        <taxon>Prorocentrum</taxon>
    </lineage>
</organism>
<comment type="caution">
    <text evidence="2">The sequence shown here is derived from an EMBL/GenBank/DDBJ whole genome shotgun (WGS) entry which is preliminary data.</text>
</comment>
<evidence type="ECO:0000313" key="2">
    <source>
        <dbReference type="EMBL" id="CAK0869067.1"/>
    </source>
</evidence>